<feature type="signal peptide" evidence="1">
    <location>
        <begin position="1"/>
        <end position="20"/>
    </location>
</feature>
<dbReference type="EMBL" id="BTPE01000009">
    <property type="protein sequence ID" value="GMQ34388.1"/>
    <property type="molecule type" value="Genomic_DNA"/>
</dbReference>
<reference evidence="2 3" key="1">
    <citation type="submission" date="2023-08" db="EMBL/GenBank/DDBJ databases">
        <title>Draft genome sequence of Algoriphagus taiwanensis.</title>
        <authorList>
            <person name="Takatani N."/>
            <person name="Hosokawa M."/>
            <person name="Sawabe T."/>
        </authorList>
    </citation>
    <scope>NUCLEOTIDE SEQUENCE [LARGE SCALE GENOMIC DNA]</scope>
    <source>
        <strain evidence="2 3">JCM 19755</strain>
    </source>
</reference>
<organism evidence="2 3">
    <name type="scientific">Algoriphagus taiwanensis</name>
    <dbReference type="NCBI Taxonomy" id="1445656"/>
    <lineage>
        <taxon>Bacteria</taxon>
        <taxon>Pseudomonadati</taxon>
        <taxon>Bacteroidota</taxon>
        <taxon>Cytophagia</taxon>
        <taxon>Cytophagales</taxon>
        <taxon>Cyclobacteriaceae</taxon>
        <taxon>Algoriphagus</taxon>
    </lineage>
</organism>
<evidence type="ECO:0000313" key="2">
    <source>
        <dbReference type="EMBL" id="GMQ34388.1"/>
    </source>
</evidence>
<keyword evidence="1" id="KW-0732">Signal</keyword>
<dbReference type="Proteomes" id="UP001307705">
    <property type="component" value="Unassembled WGS sequence"/>
</dbReference>
<dbReference type="RefSeq" id="WP_338229213.1">
    <property type="nucleotide sequence ID" value="NZ_BTPE01000009.1"/>
</dbReference>
<evidence type="ECO:0000313" key="3">
    <source>
        <dbReference type="Proteomes" id="UP001307705"/>
    </source>
</evidence>
<keyword evidence="3" id="KW-1185">Reference proteome</keyword>
<accession>A0ABQ6Q4J9</accession>
<sequence length="655" mass="77128">MKLNLISLLLIFLASSLSFAQDLRSYKGGYTFQDRRGIGDFTYYLDDKNEPILQGDFSFTYQVLDSLSQQNLTKLQVKGVFEKYEKDQTWTYSQEAHQIRIQDIKNRELVAEVETRLAEWKANYSQGILDGPASFQERIWLGERYQDIFLTENLQFSRDFLSGKVEFKNLDPLDTYQIQGQVNGEGLMDGVWEFRYQEEGIAVREIRRYEKGFLIGLQKINELTGEKIDEVVFFQAISKLDQLNRGEKVDFTPSAQFFGLTFNDGFVEESKEFRQQYQGTRLLEDALKRILKWDESRFFSEGKLIKSPIQTRRFRYEVSEEDRKIYQNSITEFEQLQSYLELIKSSDFLELNKNSEKSLAGAYAYLQYLDSRLNQMEKIIELLRTDEILYFDPLFFEEVQDEFFPDSTQLDYQFEEIADSQVLDYTESAEAKKLSLALQAYLAKELSYFRSFDQKITESQQRFRQTKDLTGIQRAILKEKTKMDSSFIKSEASNSRHRQLMDQVYQNIGKKQYQELLDEFNQAENFEAKAVLGDRLVELLQFLNRIPDDLEEASQLQQELKSLFTEKTFDPFTFETDFEVIRQKPVYEALVALTEYELDQIQNASEFEDVEQNLVELNALKIQARKLRDLDTRKLERELNKAGNNINQIKKLLSL</sequence>
<gene>
    <name evidence="2" type="ORF">Ataiwa_26600</name>
</gene>
<evidence type="ECO:0000256" key="1">
    <source>
        <dbReference type="SAM" id="SignalP"/>
    </source>
</evidence>
<name>A0ABQ6Q4J9_9BACT</name>
<comment type="caution">
    <text evidence="2">The sequence shown here is derived from an EMBL/GenBank/DDBJ whole genome shotgun (WGS) entry which is preliminary data.</text>
</comment>
<proteinExistence type="predicted"/>
<protein>
    <submittedName>
        <fullName evidence="2">Uncharacterized protein</fullName>
    </submittedName>
</protein>
<feature type="chain" id="PRO_5047288267" evidence="1">
    <location>
        <begin position="21"/>
        <end position="655"/>
    </location>
</feature>